<organism evidence="1">
    <name type="scientific">Myoviridae sp. ctuev19</name>
    <dbReference type="NCBI Taxonomy" id="2827716"/>
    <lineage>
        <taxon>Viruses</taxon>
        <taxon>Duplodnaviria</taxon>
        <taxon>Heunggongvirae</taxon>
        <taxon>Uroviricota</taxon>
        <taxon>Caudoviricetes</taxon>
    </lineage>
</organism>
<sequence length="30" mass="3468">MPARFLNQSGQDLGQRVGQQLLLYHCPFCF</sequence>
<evidence type="ECO:0000313" key="1">
    <source>
        <dbReference type="EMBL" id="DAF49652.1"/>
    </source>
</evidence>
<protein>
    <submittedName>
        <fullName evidence="1">Ribosomal protein uL2</fullName>
    </submittedName>
</protein>
<reference evidence="1" key="1">
    <citation type="journal article" date="2021" name="Proc. Natl. Acad. Sci. U.S.A.">
        <title>A Catalog of Tens of Thousands of Viruses from Human Metagenomes Reveals Hidden Associations with Chronic Diseases.</title>
        <authorList>
            <person name="Tisza M.J."/>
            <person name="Buck C.B."/>
        </authorList>
    </citation>
    <scope>NUCLEOTIDE SEQUENCE</scope>
    <source>
        <strain evidence="1">Ctuev19</strain>
    </source>
</reference>
<keyword evidence="1" id="KW-0689">Ribosomal protein</keyword>
<accession>A0A8S5SEZ2</accession>
<proteinExistence type="predicted"/>
<dbReference type="EMBL" id="BK032585">
    <property type="protein sequence ID" value="DAF49652.1"/>
    <property type="molecule type" value="Genomic_DNA"/>
</dbReference>
<name>A0A8S5SEZ2_9CAUD</name>
<keyword evidence="1" id="KW-0687">Ribonucleoprotein</keyword>